<organism evidence="4 5">
    <name type="scientific">Pythium oligandrum</name>
    <name type="common">Mycoparasitic fungus</name>
    <dbReference type="NCBI Taxonomy" id="41045"/>
    <lineage>
        <taxon>Eukaryota</taxon>
        <taxon>Sar</taxon>
        <taxon>Stramenopiles</taxon>
        <taxon>Oomycota</taxon>
        <taxon>Peronosporomycetes</taxon>
        <taxon>Pythiales</taxon>
        <taxon>Pythiaceae</taxon>
        <taxon>Pythium</taxon>
    </lineage>
</organism>
<dbReference type="GO" id="GO:0005737">
    <property type="term" value="C:cytoplasm"/>
    <property type="evidence" value="ECO:0007669"/>
    <property type="project" value="TreeGrafter"/>
</dbReference>
<dbReference type="PANTHER" id="PTHR13382">
    <property type="entry name" value="MITOCHONDRIAL ATP SYNTHASE COUPLING FACTOR B"/>
    <property type="match status" value="1"/>
</dbReference>
<dbReference type="SMART" id="SM00367">
    <property type="entry name" value="LRR_CC"/>
    <property type="match status" value="16"/>
</dbReference>
<evidence type="ECO:0000313" key="4">
    <source>
        <dbReference type="EMBL" id="TMW57055.1"/>
    </source>
</evidence>
<proteinExistence type="predicted"/>
<dbReference type="SMART" id="SM00015">
    <property type="entry name" value="IQ"/>
    <property type="match status" value="10"/>
</dbReference>
<comment type="caution">
    <text evidence="4">The sequence shown here is derived from an EMBL/GenBank/DDBJ whole genome shotgun (WGS) entry which is preliminary data.</text>
</comment>
<dbReference type="Pfam" id="PF00612">
    <property type="entry name" value="IQ"/>
    <property type="match status" value="5"/>
</dbReference>
<dbReference type="Pfam" id="PF25372">
    <property type="entry name" value="DUF7885"/>
    <property type="match status" value="1"/>
</dbReference>
<feature type="domain" description="F-box/LRR-repeat protein 15-like leucin rich repeat" evidence="3">
    <location>
        <begin position="142"/>
        <end position="396"/>
    </location>
</feature>
<protein>
    <recommendedName>
        <fullName evidence="3">F-box/LRR-repeat protein 15-like leucin rich repeat domain-containing protein</fullName>
    </recommendedName>
</protein>
<dbReference type="AlphaFoldDB" id="A0A8K1C5Y8"/>
<keyword evidence="5" id="KW-1185">Reference proteome</keyword>
<dbReference type="InterPro" id="IPR050648">
    <property type="entry name" value="F-box_LRR-repeat"/>
</dbReference>
<dbReference type="InterPro" id="IPR001611">
    <property type="entry name" value="Leu-rich_rpt"/>
</dbReference>
<dbReference type="InterPro" id="IPR006553">
    <property type="entry name" value="Leu-rich_rpt_Cys-con_subtyp"/>
</dbReference>
<dbReference type="EMBL" id="SPLM01000144">
    <property type="protein sequence ID" value="TMW57055.1"/>
    <property type="molecule type" value="Genomic_DNA"/>
</dbReference>
<accession>A0A8K1C5Y8</accession>
<dbReference type="Gene3D" id="3.80.10.10">
    <property type="entry name" value="Ribonuclease Inhibitor"/>
    <property type="match status" value="3"/>
</dbReference>
<reference evidence="4" key="1">
    <citation type="submission" date="2019-03" db="EMBL/GenBank/DDBJ databases">
        <title>Long read genome sequence of the mycoparasitic Pythium oligandrum ATCC 38472 isolated from sugarbeet rhizosphere.</title>
        <authorList>
            <person name="Gaulin E."/>
        </authorList>
    </citation>
    <scope>NUCLEOTIDE SEQUENCE</scope>
    <source>
        <strain evidence="4">ATCC 38472_TT</strain>
    </source>
</reference>
<gene>
    <name evidence="4" type="ORF">Poli38472_002980</name>
</gene>
<sequence>MRCLVMNGAEHITDIGLQAIGEHVPTLEALEIANAVKVSDAGLRALAMQCTRLNRLNLSSCSGIRGAGLAAIAEHCHSMVDLGLAECHQFEEWVLLRCIYSFTSLENLNVARCPQITDYLLKTIGQQCPKLRSLNLAECHQVSDVGVVQLAQKCHFLARIALCRTQHSEKITDTTCAALGEHCPVLEDVNLTGCNFLTDASVRWLAEGCTHLQSLDISQVFHVTDASLRALSEHCADLTSLRLNNVKNVSDVGLRFLSMGCPRLESLHVSNLYLVSDGSNRDFGLEGLQAIAKGCTSIKELNLSGCFQLVERALIALGSSCTKIKKLNLKACPRVTLLAVNALLHGCPTLTSLNLSGVQLCNNAMLAAIASHGVALKELCVAQCDKISDPGLWHLARRADQFETLDLSGCNLLTDIGLNAFLDGLQKPALTHLHLAGCTQITQDPIARLAFVCPMLLTLSVQGCRISARTLHSLSSSWPFGEVRVPTGIAATQSNAEFGIFPAQRAKDRRYVEETCVFWAAAVKIQNLFRARLARRQALINLEEARRLYVARRLQSIWRGREARREALLRKLFQSGIHKSAAKIQRRYRATRQARKAHTQMQAIFEKEFEKFVVLVQRRYRAKRAANVANAIIRARRKQYEREVEAAIIVQRRFRGIVGRRRFNLVQLQRLAREREEQEASKRLQAIYRGRMDRMKAKQLENERRLEQEGRNQHAIQIQAQFRRHLARKEMERRREYRKYVEQSVIKLQTAYRARRGRREVDILRLAQQQLEAQRAAMKLQTHWRGRRARSLVATLRNARRLQEELEIRSATHLQRTFRRYLIRKWARAVMIELIRAKQADHAMEVWAATLVQAHWRRIQACRELERIQIENRTRWKHLIDTYNQHGCGYGAPFYYNQVNGEIRWRMPREILMLQPRPACNQCDATASASVECATCCENFCEECNVIVHGNGKRRLHTTRKLFNIYGIRCDYGDGEFPSIWPTEMEQDHQSGYDFVNMAPKENYQDMLWKIAQFEPVVTGKWLKEVVDTTSSPVESHVSTDETVFDPRGLLYQEDDVDEHGNSLWESFYDYTRGEYRYYHRVSKRVTSEPPHPQPSALTPPEDISSS</sequence>
<evidence type="ECO:0000256" key="2">
    <source>
        <dbReference type="SAM" id="MobiDB-lite"/>
    </source>
</evidence>
<dbReference type="Proteomes" id="UP000794436">
    <property type="component" value="Unassembled WGS sequence"/>
</dbReference>
<dbReference type="Pfam" id="PF13516">
    <property type="entry name" value="LRR_6"/>
    <property type="match status" value="1"/>
</dbReference>
<dbReference type="PANTHER" id="PTHR13382:SF69">
    <property type="entry name" value="FI18408P1"/>
    <property type="match status" value="1"/>
</dbReference>
<dbReference type="OrthoDB" id="550575at2759"/>
<feature type="region of interest" description="Disordered" evidence="2">
    <location>
        <begin position="1085"/>
        <end position="1107"/>
    </location>
</feature>
<dbReference type="InterPro" id="IPR057207">
    <property type="entry name" value="FBXL15_LRR"/>
</dbReference>
<evidence type="ECO:0000256" key="1">
    <source>
        <dbReference type="ARBA" id="ARBA00022786"/>
    </source>
</evidence>
<dbReference type="InterPro" id="IPR032675">
    <property type="entry name" value="LRR_dom_sf"/>
</dbReference>
<evidence type="ECO:0000313" key="5">
    <source>
        <dbReference type="Proteomes" id="UP000794436"/>
    </source>
</evidence>
<dbReference type="InterPro" id="IPR000048">
    <property type="entry name" value="IQ_motif_EF-hand-BS"/>
</dbReference>
<dbReference type="PROSITE" id="PS50096">
    <property type="entry name" value="IQ"/>
    <property type="match status" value="6"/>
</dbReference>
<name>A0A8K1C5Y8_PYTOL</name>
<evidence type="ECO:0000259" key="3">
    <source>
        <dbReference type="Pfam" id="PF25372"/>
    </source>
</evidence>
<dbReference type="SUPFAM" id="SSF52047">
    <property type="entry name" value="RNI-like"/>
    <property type="match status" value="1"/>
</dbReference>
<keyword evidence="1" id="KW-0833">Ubl conjugation pathway</keyword>